<evidence type="ECO:0000313" key="3">
    <source>
        <dbReference type="Proteomes" id="UP000324222"/>
    </source>
</evidence>
<keyword evidence="3" id="KW-1185">Reference proteome</keyword>
<gene>
    <name evidence="2" type="ORF">E2C01_094730</name>
</gene>
<accession>A0A5B7JY01</accession>
<feature type="region of interest" description="Disordered" evidence="1">
    <location>
        <begin position="1"/>
        <end position="39"/>
    </location>
</feature>
<evidence type="ECO:0000313" key="2">
    <source>
        <dbReference type="EMBL" id="MPC99323.1"/>
    </source>
</evidence>
<sequence>MNRKTRHGTQWVNRTTTSTSATITSTTTTNNNNDNNDNGQKIPWLFFIPHTGESEAAVRERQTFNTL</sequence>
<protein>
    <submittedName>
        <fullName evidence="2">Uncharacterized protein</fullName>
    </submittedName>
</protein>
<organism evidence="2 3">
    <name type="scientific">Portunus trituberculatus</name>
    <name type="common">Swimming crab</name>
    <name type="synonym">Neptunus trituberculatus</name>
    <dbReference type="NCBI Taxonomy" id="210409"/>
    <lineage>
        <taxon>Eukaryota</taxon>
        <taxon>Metazoa</taxon>
        <taxon>Ecdysozoa</taxon>
        <taxon>Arthropoda</taxon>
        <taxon>Crustacea</taxon>
        <taxon>Multicrustacea</taxon>
        <taxon>Malacostraca</taxon>
        <taxon>Eumalacostraca</taxon>
        <taxon>Eucarida</taxon>
        <taxon>Decapoda</taxon>
        <taxon>Pleocyemata</taxon>
        <taxon>Brachyura</taxon>
        <taxon>Eubrachyura</taxon>
        <taxon>Portunoidea</taxon>
        <taxon>Portunidae</taxon>
        <taxon>Portuninae</taxon>
        <taxon>Portunus</taxon>
    </lineage>
</organism>
<proteinExistence type="predicted"/>
<reference evidence="2 3" key="1">
    <citation type="submission" date="2019-05" db="EMBL/GenBank/DDBJ databases">
        <title>Another draft genome of Portunus trituberculatus and its Hox gene families provides insights of decapod evolution.</title>
        <authorList>
            <person name="Jeong J.-H."/>
            <person name="Song I."/>
            <person name="Kim S."/>
            <person name="Choi T."/>
            <person name="Kim D."/>
            <person name="Ryu S."/>
            <person name="Kim W."/>
        </authorList>
    </citation>
    <scope>NUCLEOTIDE SEQUENCE [LARGE SCALE GENOMIC DNA]</scope>
    <source>
        <tissue evidence="2">Muscle</tissue>
    </source>
</reference>
<dbReference type="Proteomes" id="UP000324222">
    <property type="component" value="Unassembled WGS sequence"/>
</dbReference>
<evidence type="ECO:0000256" key="1">
    <source>
        <dbReference type="SAM" id="MobiDB-lite"/>
    </source>
</evidence>
<dbReference type="AlphaFoldDB" id="A0A5B7JY01"/>
<name>A0A5B7JY01_PORTR</name>
<dbReference type="EMBL" id="VSRR010117868">
    <property type="protein sequence ID" value="MPC99323.1"/>
    <property type="molecule type" value="Genomic_DNA"/>
</dbReference>
<feature type="compositionally biased region" description="Low complexity" evidence="1">
    <location>
        <begin position="13"/>
        <end position="38"/>
    </location>
</feature>
<comment type="caution">
    <text evidence="2">The sequence shown here is derived from an EMBL/GenBank/DDBJ whole genome shotgun (WGS) entry which is preliminary data.</text>
</comment>